<accession>A0ABX0EZW8</accession>
<evidence type="ECO:0000256" key="1">
    <source>
        <dbReference type="SAM" id="MobiDB-lite"/>
    </source>
</evidence>
<sequence>MQTQSNQTLPQFSDVLEEVNFILYGSKSGKPEEQGEADRQEQTEASVR</sequence>
<evidence type="ECO:0008006" key="4">
    <source>
        <dbReference type="Google" id="ProtNLM"/>
    </source>
</evidence>
<protein>
    <recommendedName>
        <fullName evidence="4">Bacitracin ABC transporter ATP-binding protein</fullName>
    </recommendedName>
</protein>
<keyword evidence="3" id="KW-1185">Reference proteome</keyword>
<feature type="compositionally biased region" description="Basic and acidic residues" evidence="1">
    <location>
        <begin position="29"/>
        <end position="48"/>
    </location>
</feature>
<feature type="region of interest" description="Disordered" evidence="1">
    <location>
        <begin position="26"/>
        <end position="48"/>
    </location>
</feature>
<reference evidence="2 3" key="1">
    <citation type="submission" date="2020-01" db="EMBL/GenBank/DDBJ databases">
        <title>Polyphasic characterisation and genomic insights into a novel alkali tolerant bacterium VR-M41.</title>
        <authorList>
            <person name="Vemuluri V.R."/>
        </authorList>
    </citation>
    <scope>NUCLEOTIDE SEQUENCE [LARGE SCALE GENOMIC DNA]</scope>
    <source>
        <strain evidence="2 3">VR-M41</strain>
    </source>
</reference>
<dbReference type="Proteomes" id="UP000800303">
    <property type="component" value="Unassembled WGS sequence"/>
</dbReference>
<dbReference type="RefSeq" id="WP_166272225.1">
    <property type="nucleotide sequence ID" value="NZ_JAAFGS010000001.1"/>
</dbReference>
<evidence type="ECO:0000313" key="3">
    <source>
        <dbReference type="Proteomes" id="UP000800303"/>
    </source>
</evidence>
<gene>
    <name evidence="2" type="ORF">GYN08_02600</name>
</gene>
<proteinExistence type="predicted"/>
<dbReference type="EMBL" id="JAAFGS010000001">
    <property type="protein sequence ID" value="NGZ74191.1"/>
    <property type="molecule type" value="Genomic_DNA"/>
</dbReference>
<comment type="caution">
    <text evidence="2">The sequence shown here is derived from an EMBL/GenBank/DDBJ whole genome shotgun (WGS) entry which is preliminary data.</text>
</comment>
<name>A0ABX0EZW8_9BACL</name>
<evidence type="ECO:0000313" key="2">
    <source>
        <dbReference type="EMBL" id="NGZ74191.1"/>
    </source>
</evidence>
<organism evidence="2 3">
    <name type="scientific">Saccharibacillus alkalitolerans</name>
    <dbReference type="NCBI Taxonomy" id="2705290"/>
    <lineage>
        <taxon>Bacteria</taxon>
        <taxon>Bacillati</taxon>
        <taxon>Bacillota</taxon>
        <taxon>Bacilli</taxon>
        <taxon>Bacillales</taxon>
        <taxon>Paenibacillaceae</taxon>
        <taxon>Saccharibacillus</taxon>
    </lineage>
</organism>